<feature type="lipid moiety-binding region" description="S-diacylglycerol cysteine" evidence="7">
    <location>
        <position position="23"/>
    </location>
</feature>
<feature type="chain" id="PRO_5038437381" description="Lipoprotein" evidence="8">
    <location>
        <begin position="25"/>
        <end position="284"/>
    </location>
</feature>
<dbReference type="AlphaFoldDB" id="A0A6N2R6R2"/>
<dbReference type="PROSITE" id="PS51257">
    <property type="entry name" value="PROKAR_LIPOPROTEIN"/>
    <property type="match status" value="1"/>
</dbReference>
<evidence type="ECO:0000256" key="7">
    <source>
        <dbReference type="PIRSR" id="PIRSR002854-1"/>
    </source>
</evidence>
<name>A0A6N2R6R2_9FIRM</name>
<organism evidence="9">
    <name type="scientific">uncultured Anaerotruncus sp</name>
    <dbReference type="NCBI Taxonomy" id="905011"/>
    <lineage>
        <taxon>Bacteria</taxon>
        <taxon>Bacillati</taxon>
        <taxon>Bacillota</taxon>
        <taxon>Clostridia</taxon>
        <taxon>Eubacteriales</taxon>
        <taxon>Oscillospiraceae</taxon>
        <taxon>Anaerotruncus</taxon>
        <taxon>environmental samples</taxon>
    </lineage>
</organism>
<dbReference type="InterPro" id="IPR004872">
    <property type="entry name" value="Lipoprotein_NlpA"/>
</dbReference>
<reference evidence="9" key="1">
    <citation type="submission" date="2019-11" db="EMBL/GenBank/DDBJ databases">
        <authorList>
            <person name="Feng L."/>
        </authorList>
    </citation>
    <scope>NUCLEOTIDE SEQUENCE</scope>
    <source>
        <strain evidence="9">AundefinedLFYP135</strain>
    </source>
</reference>
<evidence type="ECO:0000256" key="6">
    <source>
        <dbReference type="PIRNR" id="PIRNR002854"/>
    </source>
</evidence>
<keyword evidence="5 6" id="KW-0449">Lipoprotein</keyword>
<dbReference type="PANTHER" id="PTHR30429">
    <property type="entry name" value="D-METHIONINE-BINDING LIPOPROTEIN METQ"/>
    <property type="match status" value="1"/>
</dbReference>
<dbReference type="GO" id="GO:0016020">
    <property type="term" value="C:membrane"/>
    <property type="evidence" value="ECO:0007669"/>
    <property type="project" value="UniProtKB-SubCell"/>
</dbReference>
<dbReference type="PANTHER" id="PTHR30429:SF3">
    <property type="entry name" value="LIPOPROTEIN"/>
    <property type="match status" value="1"/>
</dbReference>
<feature type="signal peptide" evidence="8">
    <location>
        <begin position="1"/>
        <end position="24"/>
    </location>
</feature>
<keyword evidence="4" id="KW-0564">Palmitate</keyword>
<proteinExistence type="inferred from homology"/>
<dbReference type="PIRSF" id="PIRSF002854">
    <property type="entry name" value="MetQ"/>
    <property type="match status" value="1"/>
</dbReference>
<dbReference type="Gene3D" id="3.40.190.10">
    <property type="entry name" value="Periplasmic binding protein-like II"/>
    <property type="match status" value="2"/>
</dbReference>
<dbReference type="Pfam" id="PF03180">
    <property type="entry name" value="Lipoprotein_9"/>
    <property type="match status" value="1"/>
</dbReference>
<evidence type="ECO:0000256" key="4">
    <source>
        <dbReference type="ARBA" id="ARBA00023139"/>
    </source>
</evidence>
<evidence type="ECO:0000256" key="2">
    <source>
        <dbReference type="ARBA" id="ARBA00022729"/>
    </source>
</evidence>
<comment type="similarity">
    <text evidence="6">Belongs to the nlpA lipoprotein family.</text>
</comment>
<evidence type="ECO:0000256" key="1">
    <source>
        <dbReference type="ARBA" id="ARBA00004635"/>
    </source>
</evidence>
<dbReference type="SUPFAM" id="SSF53850">
    <property type="entry name" value="Periplasmic binding protein-like II"/>
    <property type="match status" value="1"/>
</dbReference>
<gene>
    <name evidence="9" type="primary">metQ</name>
    <name evidence="9" type="ORF">AULFYP135_00275</name>
</gene>
<evidence type="ECO:0000256" key="8">
    <source>
        <dbReference type="SAM" id="SignalP"/>
    </source>
</evidence>
<dbReference type="EMBL" id="CACRSL010000003">
    <property type="protein sequence ID" value="VYS76763.1"/>
    <property type="molecule type" value="Genomic_DNA"/>
</dbReference>
<keyword evidence="3" id="KW-0472">Membrane</keyword>
<protein>
    <recommendedName>
        <fullName evidence="6">Lipoprotein</fullName>
    </recommendedName>
</protein>
<evidence type="ECO:0000256" key="5">
    <source>
        <dbReference type="ARBA" id="ARBA00023288"/>
    </source>
</evidence>
<keyword evidence="2 8" id="KW-0732">Signal</keyword>
<sequence length="284" mass="30309">MKTTKRLASALLAAALALSFTACSGKPAENSSSGEGGKTVVKIGVVGENSEQWEPVKAALAADNIEIELVKFSEYSLPNQALADGDIDLNSFQHYAFLNKEIEEKNLDLTVIGETIIAPLGIYSVNVQEVSQVKEGDKVAIPSDATNGGRALKLLESAGLLKMDPEVGYLGTKADIVENPLNLDIYEVEAAQTPSLLPDVAIAVINGGHAVDAGLIPAQDAIFLESTDSSETENNPFINVIVARTADKDNEVYKKVVDTYHTDAVAKVIEETYKGSYLPAWTNQ</sequence>
<evidence type="ECO:0000313" key="9">
    <source>
        <dbReference type="EMBL" id="VYS76763.1"/>
    </source>
</evidence>
<evidence type="ECO:0000256" key="3">
    <source>
        <dbReference type="ARBA" id="ARBA00023136"/>
    </source>
</evidence>
<accession>A0A6N2R6R2</accession>
<comment type="subcellular location">
    <subcellularLocation>
        <location evidence="1">Membrane</location>
        <topology evidence="1">Lipid-anchor</topology>
    </subcellularLocation>
</comment>